<name>A0ACB7WNP4_DIOAL</name>
<keyword evidence="1" id="KW-0808">Transferase</keyword>
<protein>
    <submittedName>
        <fullName evidence="1">tRNA methyltransferase Trm1 protein</fullName>
        <ecNumber evidence="1">2.1.1.216</ecNumber>
    </submittedName>
</protein>
<dbReference type="EC" id="2.1.1.216" evidence="1"/>
<keyword evidence="1" id="KW-0489">Methyltransferase</keyword>
<comment type="caution">
    <text evidence="1">The sequence shown here is derived from an EMBL/GenBank/DDBJ whole genome shotgun (WGS) entry which is preliminary data.</text>
</comment>
<sequence>MRFIVGKAFKLPRKPSKSNLSFFSSAQNSERSNLALEIEGCRVIKEGEAQILLDDSNGVFCNKAQVNNRDMSIAVLRTFIAKRKEEHASKFCRENVNDPLKSPSVKEHQELKEPMVLEALAASGLRAIRYAQEVEGIGQVIALDSDKASVDACKRNIQFNGSVASSKVEVHLVDARVYMLTHPKEFDVVDIDPYGSPSIFLDSAVQSVADGGMLMCTATDMAVLCGDDREVCYSKYGSYPLKGKYCHEMALRILLASIESHANRYKRHIVPVLSVYMDFYIRVFVRIFTSGSAMKETPLKLSYVYQCVGCDSFHLQCLGRTFTKNNNVRYAPAFGPLVDKECGDCGRKFTIGGPIWSAPIHNHDWVVSTLSNVIAMKNRYPAYDRISAVLTTISEVQCHILVSFYSILKFHLAN</sequence>
<evidence type="ECO:0000313" key="1">
    <source>
        <dbReference type="EMBL" id="KAH7689952.1"/>
    </source>
</evidence>
<dbReference type="EMBL" id="CM037012">
    <property type="protein sequence ID" value="KAH7689952.1"/>
    <property type="molecule type" value="Genomic_DNA"/>
</dbReference>
<gene>
    <name evidence="1" type="ORF">IHE45_02G015500</name>
</gene>
<evidence type="ECO:0000313" key="2">
    <source>
        <dbReference type="Proteomes" id="UP000827976"/>
    </source>
</evidence>
<proteinExistence type="predicted"/>
<reference evidence="2" key="1">
    <citation type="journal article" date="2022" name="Nat. Commun.">
        <title>Chromosome evolution and the genetic basis of agronomically important traits in greater yam.</title>
        <authorList>
            <person name="Bredeson J.V."/>
            <person name="Lyons J.B."/>
            <person name="Oniyinde I.O."/>
            <person name="Okereke N.R."/>
            <person name="Kolade O."/>
            <person name="Nnabue I."/>
            <person name="Nwadili C.O."/>
            <person name="Hribova E."/>
            <person name="Parker M."/>
            <person name="Nwogha J."/>
            <person name="Shu S."/>
            <person name="Carlson J."/>
            <person name="Kariba R."/>
            <person name="Muthemba S."/>
            <person name="Knop K."/>
            <person name="Barton G.J."/>
            <person name="Sherwood A.V."/>
            <person name="Lopez-Montes A."/>
            <person name="Asiedu R."/>
            <person name="Jamnadass R."/>
            <person name="Muchugi A."/>
            <person name="Goodstein D."/>
            <person name="Egesi C.N."/>
            <person name="Featherston J."/>
            <person name="Asfaw A."/>
            <person name="Simpson G.G."/>
            <person name="Dolezel J."/>
            <person name="Hendre P.S."/>
            <person name="Van Deynze A."/>
            <person name="Kumar P.L."/>
            <person name="Obidiegwu J.E."/>
            <person name="Bhattacharjee R."/>
            <person name="Rokhsar D.S."/>
        </authorList>
    </citation>
    <scope>NUCLEOTIDE SEQUENCE [LARGE SCALE GENOMIC DNA]</scope>
    <source>
        <strain evidence="2">cv. TDa95/00328</strain>
    </source>
</reference>
<organism evidence="1 2">
    <name type="scientific">Dioscorea alata</name>
    <name type="common">Purple yam</name>
    <dbReference type="NCBI Taxonomy" id="55571"/>
    <lineage>
        <taxon>Eukaryota</taxon>
        <taxon>Viridiplantae</taxon>
        <taxon>Streptophyta</taxon>
        <taxon>Embryophyta</taxon>
        <taxon>Tracheophyta</taxon>
        <taxon>Spermatophyta</taxon>
        <taxon>Magnoliopsida</taxon>
        <taxon>Liliopsida</taxon>
        <taxon>Dioscoreales</taxon>
        <taxon>Dioscoreaceae</taxon>
        <taxon>Dioscorea</taxon>
    </lineage>
</organism>
<accession>A0ACB7WNP4</accession>
<keyword evidence="2" id="KW-1185">Reference proteome</keyword>
<dbReference type="Proteomes" id="UP000827976">
    <property type="component" value="Chromosome 2"/>
</dbReference>